<reference evidence="2" key="1">
    <citation type="journal article" date="2020" name="Nat. Genet.">
        <title>Genomic diversifications of five Gossypium allopolyploid species and their impact on cotton improvement.</title>
        <authorList>
            <person name="Chen Z.J."/>
            <person name="Sreedasyam A."/>
            <person name="Ando A."/>
            <person name="Song Q."/>
            <person name="De Santiago L.M."/>
            <person name="Hulse-Kemp A.M."/>
            <person name="Ding M."/>
            <person name="Ye W."/>
            <person name="Kirkbride R.C."/>
            <person name="Jenkins J."/>
            <person name="Plott C."/>
            <person name="Lovell J."/>
            <person name="Lin Y.M."/>
            <person name="Vaughn R."/>
            <person name="Liu B."/>
            <person name="Simpson S."/>
            <person name="Scheffler B.E."/>
            <person name="Wen L."/>
            <person name="Saski C.A."/>
            <person name="Grover C.E."/>
            <person name="Hu G."/>
            <person name="Conover J.L."/>
            <person name="Carlson J.W."/>
            <person name="Shu S."/>
            <person name="Boston L.B."/>
            <person name="Williams M."/>
            <person name="Peterson D.G."/>
            <person name="McGee K."/>
            <person name="Jones D.C."/>
            <person name="Wendel J.F."/>
            <person name="Stelly D.M."/>
            <person name="Grimwood J."/>
            <person name="Schmutz J."/>
        </authorList>
    </citation>
    <scope>NUCLEOTIDE SEQUENCE [LARGE SCALE GENOMIC DNA]</scope>
    <source>
        <strain evidence="2">cv. TM-1</strain>
    </source>
</reference>
<evidence type="ECO:0000313" key="2">
    <source>
        <dbReference type="Proteomes" id="UP000818029"/>
    </source>
</evidence>
<dbReference type="Pfam" id="PF24626">
    <property type="entry name" value="SH3_Tf2-1"/>
    <property type="match status" value="1"/>
</dbReference>
<evidence type="ECO:0000313" key="3">
    <source>
        <dbReference type="RefSeq" id="XP_016755235.1"/>
    </source>
</evidence>
<dbReference type="PANTHER" id="PTHR35046:SF9">
    <property type="entry name" value="RNA-DIRECTED DNA POLYMERASE"/>
    <property type="match status" value="1"/>
</dbReference>
<protein>
    <recommendedName>
        <fullName evidence="1">Tf2-1-like SH3-like domain-containing protein</fullName>
    </recommendedName>
</protein>
<evidence type="ECO:0000259" key="1">
    <source>
        <dbReference type="Pfam" id="PF24626"/>
    </source>
</evidence>
<dbReference type="KEGG" id="ghi:107963169"/>
<sequence length="242" mass="27122">MVAENSKIFDEASLKFLVHGERSTHGLLGLLVQELSGSPATVSPQTLSTKAVVASLNLFARARVIGPTGNSRGSSLAADNSGGVGNCTTTWITKNDCFRSKYKVLESLLADIMGKTWDEVIIFNHLSSPNGWPNRGGKLSFVNFVASVDARKNAEFVKELHRNVRENIESRTEQYVQRANKGRKRVVFEPGDWVWVHMRKERFLAQRRSKLFPRGDGPFQVIKRINENSYKLDLPGEYNILT</sequence>
<dbReference type="RefSeq" id="XP_016755235.1">
    <property type="nucleotide sequence ID" value="XM_016899746.1"/>
</dbReference>
<dbReference type="PaxDb" id="3635-A0A1U8PVQ6"/>
<name>A0A1U8PVQ6_GOSHI</name>
<dbReference type="InterPro" id="IPR056924">
    <property type="entry name" value="SH3_Tf2-1"/>
</dbReference>
<dbReference type="GeneID" id="107963169"/>
<dbReference type="Proteomes" id="UP000818029">
    <property type="component" value="Chromosome A12"/>
</dbReference>
<dbReference type="AlphaFoldDB" id="A0A1U8PVQ6"/>
<keyword evidence="2" id="KW-1185">Reference proteome</keyword>
<reference evidence="3" key="2">
    <citation type="submission" date="2025-08" db="UniProtKB">
        <authorList>
            <consortium name="RefSeq"/>
        </authorList>
    </citation>
    <scope>IDENTIFICATION</scope>
</reference>
<gene>
    <name evidence="3" type="primary">LOC107963169</name>
</gene>
<accession>A0A1U8PVQ6</accession>
<organism evidence="2 3">
    <name type="scientific">Gossypium hirsutum</name>
    <name type="common">Upland cotton</name>
    <name type="synonym">Gossypium mexicanum</name>
    <dbReference type="NCBI Taxonomy" id="3635"/>
    <lineage>
        <taxon>Eukaryota</taxon>
        <taxon>Viridiplantae</taxon>
        <taxon>Streptophyta</taxon>
        <taxon>Embryophyta</taxon>
        <taxon>Tracheophyta</taxon>
        <taxon>Spermatophyta</taxon>
        <taxon>Magnoliopsida</taxon>
        <taxon>eudicotyledons</taxon>
        <taxon>Gunneridae</taxon>
        <taxon>Pentapetalae</taxon>
        <taxon>rosids</taxon>
        <taxon>malvids</taxon>
        <taxon>Malvales</taxon>
        <taxon>Malvaceae</taxon>
        <taxon>Malvoideae</taxon>
        <taxon>Gossypium</taxon>
    </lineage>
</organism>
<dbReference type="PANTHER" id="PTHR35046">
    <property type="entry name" value="ZINC KNUCKLE (CCHC-TYPE) FAMILY PROTEIN"/>
    <property type="match status" value="1"/>
</dbReference>
<dbReference type="STRING" id="3635.A0A1U8PVQ6"/>
<feature type="domain" description="Tf2-1-like SH3-like" evidence="1">
    <location>
        <begin position="191"/>
        <end position="239"/>
    </location>
</feature>
<proteinExistence type="predicted"/>